<accession>A0A098ME34</accession>
<reference evidence="1 2" key="2">
    <citation type="submission" date="2014-10" db="EMBL/GenBank/DDBJ databases">
        <title>Comparative genomics of the Paenibacillus odorifer group.</title>
        <authorList>
            <person name="Tsai Y.-C."/>
            <person name="Martin N."/>
            <person name="Korlach J."/>
            <person name="Wiedmann M."/>
        </authorList>
    </citation>
    <scope>NUCLEOTIDE SEQUENCE [LARGE SCALE GENOMIC DNA]</scope>
    <source>
        <strain evidence="1 2">DSM 18334</strain>
    </source>
</reference>
<dbReference type="OrthoDB" id="2617997at2"/>
<evidence type="ECO:0000313" key="1">
    <source>
        <dbReference type="EMBL" id="KGE20809.1"/>
    </source>
</evidence>
<organism evidence="1 2">
    <name type="scientific">Paenibacillus wynnii</name>
    <dbReference type="NCBI Taxonomy" id="268407"/>
    <lineage>
        <taxon>Bacteria</taxon>
        <taxon>Bacillati</taxon>
        <taxon>Bacillota</taxon>
        <taxon>Bacilli</taxon>
        <taxon>Bacillales</taxon>
        <taxon>Paenibacillaceae</taxon>
        <taxon>Paenibacillus</taxon>
    </lineage>
</organism>
<dbReference type="Proteomes" id="UP000029734">
    <property type="component" value="Unassembled WGS sequence"/>
</dbReference>
<keyword evidence="2" id="KW-1185">Reference proteome</keyword>
<dbReference type="EMBL" id="JQCR01000001">
    <property type="protein sequence ID" value="KGE20809.1"/>
    <property type="molecule type" value="Genomic_DNA"/>
</dbReference>
<reference evidence="1 2" key="1">
    <citation type="submission" date="2014-08" db="EMBL/GenBank/DDBJ databases">
        <authorList>
            <person name="den Bakker H.C."/>
        </authorList>
    </citation>
    <scope>NUCLEOTIDE SEQUENCE [LARGE SCALE GENOMIC DNA]</scope>
    <source>
        <strain evidence="1 2">DSM 18334</strain>
    </source>
</reference>
<dbReference type="eggNOG" id="ENOG503079V">
    <property type="taxonomic scope" value="Bacteria"/>
</dbReference>
<sequence>MSAKLITLVFMYDPEDEEPLSETLPAYLIGEDRALFVSEGLLWAHEVRRSEVDPEYFTASNEDAGTILAENVAADVIPALIERWAAITALEFIVRDLVAAPLLELNLEL</sequence>
<name>A0A098ME34_9BACL</name>
<evidence type="ECO:0000313" key="2">
    <source>
        <dbReference type="Proteomes" id="UP000029734"/>
    </source>
</evidence>
<dbReference type="RefSeq" id="WP_036647480.1">
    <property type="nucleotide sequence ID" value="NZ_JQCR01000001.1"/>
</dbReference>
<dbReference type="AlphaFoldDB" id="A0A098ME34"/>
<protein>
    <submittedName>
        <fullName evidence="1">Uncharacterized protein</fullName>
    </submittedName>
</protein>
<gene>
    <name evidence="1" type="ORF">PWYN_01105</name>
</gene>
<proteinExistence type="predicted"/>
<comment type="caution">
    <text evidence="1">The sequence shown here is derived from an EMBL/GenBank/DDBJ whole genome shotgun (WGS) entry which is preliminary data.</text>
</comment>